<evidence type="ECO:0000313" key="14">
    <source>
        <dbReference type="Proteomes" id="UP000286680"/>
    </source>
</evidence>
<comment type="caution">
    <text evidence="13">The sequence shown here is derived from an EMBL/GenBank/DDBJ whole genome shotgun (WGS) entry which is preliminary data.</text>
</comment>
<proteinExistence type="inferred from homology"/>
<evidence type="ECO:0000256" key="9">
    <source>
        <dbReference type="ARBA" id="ARBA00023136"/>
    </source>
</evidence>
<name>A0AA94EHJ4_9GAMM</name>
<evidence type="ECO:0000259" key="11">
    <source>
        <dbReference type="Pfam" id="PF05134"/>
    </source>
</evidence>
<evidence type="ECO:0000256" key="1">
    <source>
        <dbReference type="ARBA" id="ARBA00004377"/>
    </source>
</evidence>
<keyword evidence="3 10" id="KW-0813">Transport</keyword>
<dbReference type="InterPro" id="IPR024230">
    <property type="entry name" value="GspL_cyto_dom"/>
</dbReference>
<dbReference type="EMBL" id="PIPS01000001">
    <property type="protein sequence ID" value="RUO45238.1"/>
    <property type="molecule type" value="Genomic_DNA"/>
</dbReference>
<keyword evidence="5" id="KW-0997">Cell inner membrane</keyword>
<evidence type="ECO:0000256" key="6">
    <source>
        <dbReference type="ARBA" id="ARBA00022692"/>
    </source>
</evidence>
<evidence type="ECO:0000256" key="10">
    <source>
        <dbReference type="PIRNR" id="PIRNR015761"/>
    </source>
</evidence>
<dbReference type="Gene3D" id="3.30.420.370">
    <property type="match status" value="1"/>
</dbReference>
<comment type="subcellular location">
    <subcellularLocation>
        <location evidence="1">Cell inner membrane</location>
        <topology evidence="1">Single-pass membrane protein</topology>
    </subcellularLocation>
</comment>
<evidence type="ECO:0000256" key="8">
    <source>
        <dbReference type="ARBA" id="ARBA00022989"/>
    </source>
</evidence>
<dbReference type="RefSeq" id="WP_126819610.1">
    <property type="nucleotide sequence ID" value="NZ_PIPS01000001.1"/>
</dbReference>
<dbReference type="InterPro" id="IPR043129">
    <property type="entry name" value="ATPase_NBD"/>
</dbReference>
<keyword evidence="8" id="KW-1133">Transmembrane helix</keyword>
<evidence type="ECO:0000313" key="13">
    <source>
        <dbReference type="EMBL" id="RUO45238.1"/>
    </source>
</evidence>
<keyword evidence="4" id="KW-1003">Cell membrane</keyword>
<dbReference type="PIRSF" id="PIRSF015761">
    <property type="entry name" value="Protein_L"/>
    <property type="match status" value="1"/>
</dbReference>
<evidence type="ECO:0000256" key="4">
    <source>
        <dbReference type="ARBA" id="ARBA00022475"/>
    </source>
</evidence>
<keyword evidence="9" id="KW-0472">Membrane</keyword>
<organism evidence="13 14">
    <name type="scientific">Idiomarina aquatica</name>
    <dbReference type="NCBI Taxonomy" id="1327752"/>
    <lineage>
        <taxon>Bacteria</taxon>
        <taxon>Pseudomonadati</taxon>
        <taxon>Pseudomonadota</taxon>
        <taxon>Gammaproteobacteria</taxon>
        <taxon>Alteromonadales</taxon>
        <taxon>Idiomarinaceae</taxon>
        <taxon>Idiomarina</taxon>
    </lineage>
</organism>
<gene>
    <name evidence="13" type="primary">gspL</name>
    <name evidence="13" type="ORF">CWE23_04290</name>
</gene>
<keyword evidence="6" id="KW-0812">Transmembrane</keyword>
<dbReference type="Gene3D" id="3.30.1360.100">
    <property type="entry name" value="General secretion pathway protein M, EpsM"/>
    <property type="match status" value="1"/>
</dbReference>
<accession>A0AA94EHJ4</accession>
<reference evidence="14" key="1">
    <citation type="journal article" date="2018" name="Front. Microbiol.">
        <title>Genome-Based Analysis Reveals the Taxonomy and Diversity of the Family Idiomarinaceae.</title>
        <authorList>
            <person name="Liu Y."/>
            <person name="Lai Q."/>
            <person name="Shao Z."/>
        </authorList>
    </citation>
    <scope>NUCLEOTIDE SEQUENCE [LARGE SCALE GENOMIC DNA]</scope>
    <source>
        <strain evidence="14">SN-14</strain>
    </source>
</reference>
<dbReference type="Pfam" id="PF12693">
    <property type="entry name" value="GspL_C"/>
    <property type="match status" value="1"/>
</dbReference>
<dbReference type="SUPFAM" id="SSF53067">
    <property type="entry name" value="Actin-like ATPase domain"/>
    <property type="match status" value="2"/>
</dbReference>
<evidence type="ECO:0000256" key="7">
    <source>
        <dbReference type="ARBA" id="ARBA00022927"/>
    </source>
</evidence>
<dbReference type="GO" id="GO:0009276">
    <property type="term" value="C:Gram-negative-bacterium-type cell wall"/>
    <property type="evidence" value="ECO:0007669"/>
    <property type="project" value="InterPro"/>
</dbReference>
<evidence type="ECO:0000256" key="2">
    <source>
        <dbReference type="ARBA" id="ARBA00005318"/>
    </source>
</evidence>
<dbReference type="Pfam" id="PF05134">
    <property type="entry name" value="T2SSL"/>
    <property type="match status" value="1"/>
</dbReference>
<dbReference type="GO" id="GO:0015627">
    <property type="term" value="C:type II protein secretion system complex"/>
    <property type="evidence" value="ECO:0007669"/>
    <property type="project" value="InterPro"/>
</dbReference>
<dbReference type="GO" id="GO:0015628">
    <property type="term" value="P:protein secretion by the type II secretion system"/>
    <property type="evidence" value="ECO:0007669"/>
    <property type="project" value="InterPro"/>
</dbReference>
<evidence type="ECO:0000256" key="3">
    <source>
        <dbReference type="ARBA" id="ARBA00022448"/>
    </source>
</evidence>
<keyword evidence="14" id="KW-1185">Reference proteome</keyword>
<protein>
    <recommendedName>
        <fullName evidence="10">Type II secretion system protein L</fullName>
        <shortName evidence="10">T2SS protein L</shortName>
    </recommendedName>
</protein>
<comment type="function">
    <text evidence="10">Inner membrane component of the type II secretion system required for the energy-dependent secretion of extracellular factors such as proteases and toxins from the periplasm.</text>
</comment>
<dbReference type="CDD" id="cd24017">
    <property type="entry name" value="ASKHA_T2SSL_N"/>
    <property type="match status" value="1"/>
</dbReference>
<dbReference type="InterPro" id="IPR025691">
    <property type="entry name" value="GspL_pp_dom"/>
</dbReference>
<dbReference type="GO" id="GO:0005886">
    <property type="term" value="C:plasma membrane"/>
    <property type="evidence" value="ECO:0007669"/>
    <property type="project" value="UniProtKB-SubCell"/>
</dbReference>
<comment type="similarity">
    <text evidence="2 10">Belongs to the GSP L family.</text>
</comment>
<feature type="domain" description="GspL periplasmic" evidence="12">
    <location>
        <begin position="255"/>
        <end position="404"/>
    </location>
</feature>
<dbReference type="Proteomes" id="UP000286680">
    <property type="component" value="Unassembled WGS sequence"/>
</dbReference>
<dbReference type="InterPro" id="IPR007812">
    <property type="entry name" value="T2SS_protein-GspL"/>
</dbReference>
<dbReference type="Gene3D" id="3.30.420.380">
    <property type="match status" value="1"/>
</dbReference>
<sequence>MQERLFIRLPASSGKETAVADAGKVVWFIWHQAQQEVIASGELGSPAELSQLQQQARRCETTVMLPGQDVLLKQVELPAGSRRHLDRVIPYALEEELASDIDELHFSWPANVSKAQSSIPVAIVARSRMSCWQNWLKEAAIDADHWYPETLLLPYRENHWSAIRVGADVVVRTGPWQGFSIEAEASAALMPVIVAQWPAPSLIDHYGDIDWPQPPSPMQAADIEVPLSIFARAGDTLELRRGEFAVKRKRVDSIRWKPLAVAASVALVVAVGGNLLRAYQLSSEADALQLQAEQRFLEAFPNKTRIVNLRAQLQQELNQLGASGAEQASALALLDSLQPAFADLPEMTLELLRYQDGELRLQALAQNFSQFERFQRAAEQAGLQVQQGALNNRGNQVAGSLTIARGAQS</sequence>
<dbReference type="AlphaFoldDB" id="A0AA94EHJ4"/>
<evidence type="ECO:0000256" key="5">
    <source>
        <dbReference type="ARBA" id="ARBA00022519"/>
    </source>
</evidence>
<dbReference type="NCBIfam" id="TIGR01709">
    <property type="entry name" value="typeII_sec_gspL"/>
    <property type="match status" value="1"/>
</dbReference>
<keyword evidence="7 10" id="KW-0653">Protein transport</keyword>
<feature type="domain" description="GspL cytoplasmic actin-ATPase-like" evidence="11">
    <location>
        <begin position="22"/>
        <end position="246"/>
    </location>
</feature>
<evidence type="ECO:0000259" key="12">
    <source>
        <dbReference type="Pfam" id="PF12693"/>
    </source>
</evidence>